<dbReference type="InterPro" id="IPR019835">
    <property type="entry name" value="SWIB_domain"/>
</dbReference>
<keyword evidence="5" id="KW-1185">Reference proteome</keyword>
<feature type="region of interest" description="Disordered" evidence="1">
    <location>
        <begin position="58"/>
        <end position="156"/>
    </location>
</feature>
<feature type="domain" description="DM2" evidence="2">
    <location>
        <begin position="165"/>
        <end position="242"/>
    </location>
</feature>
<dbReference type="CDD" id="cd10567">
    <property type="entry name" value="SWIB-MDM2_like"/>
    <property type="match status" value="1"/>
</dbReference>
<dbReference type="Gene3D" id="1.10.10.60">
    <property type="entry name" value="Homeodomain-like"/>
    <property type="match status" value="1"/>
</dbReference>
<comment type="caution">
    <text evidence="4">The sequence shown here is derived from an EMBL/GenBank/DDBJ whole genome shotgun (WGS) entry which is preliminary data.</text>
</comment>
<dbReference type="InterPro" id="IPR036885">
    <property type="entry name" value="SWIB_MDM2_dom_sf"/>
</dbReference>
<evidence type="ECO:0008006" key="6">
    <source>
        <dbReference type="Google" id="ProtNLM"/>
    </source>
</evidence>
<dbReference type="EMBL" id="JACVVK020000375">
    <property type="protein sequence ID" value="KAK7476452.1"/>
    <property type="molecule type" value="Genomic_DNA"/>
</dbReference>
<dbReference type="PANTHER" id="PTHR13844">
    <property type="entry name" value="SWI/SNF-RELATED MATRIX-ASSOCIATED ACTIN-DEPENDENT REGULATOR OF CHROMATIN SUBFAMILY D"/>
    <property type="match status" value="1"/>
</dbReference>
<dbReference type="Pfam" id="PF02201">
    <property type="entry name" value="SWIB"/>
    <property type="match status" value="1"/>
</dbReference>
<dbReference type="SMART" id="SM00151">
    <property type="entry name" value="SWIB"/>
    <property type="match status" value="1"/>
</dbReference>
<reference evidence="4 5" key="1">
    <citation type="journal article" date="2023" name="Sci. Data">
        <title>Genome assembly of the Korean intertidal mud-creeper Batillaria attramentaria.</title>
        <authorList>
            <person name="Patra A.K."/>
            <person name="Ho P.T."/>
            <person name="Jun S."/>
            <person name="Lee S.J."/>
            <person name="Kim Y."/>
            <person name="Won Y.J."/>
        </authorList>
    </citation>
    <scope>NUCLEOTIDE SEQUENCE [LARGE SCALE GENOMIC DNA]</scope>
    <source>
        <strain evidence="4">Wonlab-2016</strain>
    </source>
</reference>
<dbReference type="Pfam" id="PF08766">
    <property type="entry name" value="DEK_C"/>
    <property type="match status" value="1"/>
</dbReference>
<evidence type="ECO:0000259" key="3">
    <source>
        <dbReference type="PROSITE" id="PS51998"/>
    </source>
</evidence>
<proteinExistence type="predicted"/>
<dbReference type="AlphaFoldDB" id="A0ABD0JNC3"/>
<feature type="domain" description="DEK-C" evidence="3">
    <location>
        <begin position="3"/>
        <end position="58"/>
    </location>
</feature>
<dbReference type="Gene3D" id="1.10.245.10">
    <property type="entry name" value="SWIB/MDM2 domain"/>
    <property type="match status" value="1"/>
</dbReference>
<dbReference type="Proteomes" id="UP001519460">
    <property type="component" value="Unassembled WGS sequence"/>
</dbReference>
<organism evidence="4 5">
    <name type="scientific">Batillaria attramentaria</name>
    <dbReference type="NCBI Taxonomy" id="370345"/>
    <lineage>
        <taxon>Eukaryota</taxon>
        <taxon>Metazoa</taxon>
        <taxon>Spiralia</taxon>
        <taxon>Lophotrochozoa</taxon>
        <taxon>Mollusca</taxon>
        <taxon>Gastropoda</taxon>
        <taxon>Caenogastropoda</taxon>
        <taxon>Sorbeoconcha</taxon>
        <taxon>Cerithioidea</taxon>
        <taxon>Batillariidae</taxon>
        <taxon>Batillaria</taxon>
    </lineage>
</organism>
<evidence type="ECO:0000256" key="1">
    <source>
        <dbReference type="SAM" id="MobiDB-lite"/>
    </source>
</evidence>
<dbReference type="SUPFAM" id="SSF109715">
    <property type="entry name" value="DEK C-terminal domain"/>
    <property type="match status" value="1"/>
</dbReference>
<dbReference type="InterPro" id="IPR014876">
    <property type="entry name" value="DEK_C"/>
</dbReference>
<evidence type="ECO:0000313" key="4">
    <source>
        <dbReference type="EMBL" id="KAK7476452.1"/>
    </source>
</evidence>
<feature type="compositionally biased region" description="Basic and acidic residues" evidence="1">
    <location>
        <begin position="139"/>
        <end position="156"/>
    </location>
</feature>
<feature type="compositionally biased region" description="Basic and acidic residues" evidence="1">
    <location>
        <begin position="70"/>
        <end position="81"/>
    </location>
</feature>
<sequence>MTDIAKESLQRSIKAILKDADLDSLSAKKIRKMLEAEYKADFTDRKEEIDKLVMAIITSNENGSDAEEDTKEKVKNGHSESDVNTASEKEEETAERGDASESNEEESSDDGVEDLEDEVPKKKARISSPAGKSKKSPKKVNDEELAKKLQDEEFDTRPSRRCTSLYSRPCALLPPLSKVLGTDRMPRPEVVKKLWEIAKERNLQDPSNKQFMLCDEEMLELFGRKKVRLFGMMKHLKPYIKDLPQE</sequence>
<accession>A0ABD0JNC3</accession>
<protein>
    <recommendedName>
        <fullName evidence="6">Upstream activation factor subunit spp27</fullName>
    </recommendedName>
</protein>
<dbReference type="PROSITE" id="PS51925">
    <property type="entry name" value="SWIB_MDM2"/>
    <property type="match status" value="1"/>
</dbReference>
<feature type="compositionally biased region" description="Acidic residues" evidence="1">
    <location>
        <begin position="101"/>
        <end position="117"/>
    </location>
</feature>
<dbReference type="SUPFAM" id="SSF47592">
    <property type="entry name" value="SWIB/MDM2 domain"/>
    <property type="match status" value="1"/>
</dbReference>
<name>A0ABD0JNC3_9CAEN</name>
<dbReference type="PROSITE" id="PS51998">
    <property type="entry name" value="DEK_C"/>
    <property type="match status" value="1"/>
</dbReference>
<evidence type="ECO:0000313" key="5">
    <source>
        <dbReference type="Proteomes" id="UP001519460"/>
    </source>
</evidence>
<evidence type="ECO:0000259" key="2">
    <source>
        <dbReference type="PROSITE" id="PS51925"/>
    </source>
</evidence>
<dbReference type="InterPro" id="IPR003121">
    <property type="entry name" value="SWIB_MDM2_domain"/>
</dbReference>
<gene>
    <name evidence="4" type="ORF">BaRGS_00032287</name>
</gene>